<evidence type="ECO:0000313" key="1">
    <source>
        <dbReference type="EMBL" id="KAJ4719571.1"/>
    </source>
</evidence>
<dbReference type="EMBL" id="CM051397">
    <property type="protein sequence ID" value="KAJ4719571.1"/>
    <property type="molecule type" value="Genomic_DNA"/>
</dbReference>
<gene>
    <name evidence="1" type="ORF">OWV82_007532</name>
</gene>
<name>A0ACC1Y759_MELAZ</name>
<proteinExistence type="predicted"/>
<keyword evidence="2" id="KW-1185">Reference proteome</keyword>
<sequence length="98" mass="11191">MRLLYHEEEGSGIEREEVPLPASVHQEDNSILETSESEREKEKKEEEEEGCTCEAFLVGACCVLVSSLLCFCCLCCGYAREEVAERVKNRAIEYFFDN</sequence>
<organism evidence="1 2">
    <name type="scientific">Melia azedarach</name>
    <name type="common">Chinaberry tree</name>
    <dbReference type="NCBI Taxonomy" id="155640"/>
    <lineage>
        <taxon>Eukaryota</taxon>
        <taxon>Viridiplantae</taxon>
        <taxon>Streptophyta</taxon>
        <taxon>Embryophyta</taxon>
        <taxon>Tracheophyta</taxon>
        <taxon>Spermatophyta</taxon>
        <taxon>Magnoliopsida</taxon>
        <taxon>eudicotyledons</taxon>
        <taxon>Gunneridae</taxon>
        <taxon>Pentapetalae</taxon>
        <taxon>rosids</taxon>
        <taxon>malvids</taxon>
        <taxon>Sapindales</taxon>
        <taxon>Meliaceae</taxon>
        <taxon>Melia</taxon>
    </lineage>
</organism>
<reference evidence="1 2" key="1">
    <citation type="journal article" date="2023" name="Science">
        <title>Complex scaffold remodeling in plant triterpene biosynthesis.</title>
        <authorList>
            <person name="De La Pena R."/>
            <person name="Hodgson H."/>
            <person name="Liu J.C."/>
            <person name="Stephenson M.J."/>
            <person name="Martin A.C."/>
            <person name="Owen C."/>
            <person name="Harkess A."/>
            <person name="Leebens-Mack J."/>
            <person name="Jimenez L.E."/>
            <person name="Osbourn A."/>
            <person name="Sattely E.S."/>
        </authorList>
    </citation>
    <scope>NUCLEOTIDE SEQUENCE [LARGE SCALE GENOMIC DNA]</scope>
    <source>
        <strain evidence="2">cv. JPN11</strain>
        <tissue evidence="1">Leaf</tissue>
    </source>
</reference>
<accession>A0ACC1Y759</accession>
<protein>
    <submittedName>
        <fullName evidence="1">Uncharacterized protein</fullName>
    </submittedName>
</protein>
<evidence type="ECO:0000313" key="2">
    <source>
        <dbReference type="Proteomes" id="UP001164539"/>
    </source>
</evidence>
<comment type="caution">
    <text evidence="1">The sequence shown here is derived from an EMBL/GenBank/DDBJ whole genome shotgun (WGS) entry which is preliminary data.</text>
</comment>
<dbReference type="Proteomes" id="UP001164539">
    <property type="component" value="Chromosome 4"/>
</dbReference>